<evidence type="ECO:0000313" key="2">
    <source>
        <dbReference type="EMBL" id="JAV73625.1"/>
    </source>
</evidence>
<dbReference type="GeneID" id="116178230"/>
<dbReference type="Gene3D" id="2.10.70.10">
    <property type="entry name" value="Complement Module, domain 1"/>
    <property type="match status" value="1"/>
</dbReference>
<feature type="region of interest" description="Disordered" evidence="1">
    <location>
        <begin position="124"/>
        <end position="155"/>
    </location>
</feature>
<dbReference type="SUPFAM" id="SSF57603">
    <property type="entry name" value="FnI-like domain"/>
    <property type="match status" value="2"/>
</dbReference>
<dbReference type="OrthoDB" id="8045763at2759"/>
<dbReference type="AlphaFoldDB" id="A0A1Y1LNW4"/>
<dbReference type="KEGG" id="ppyr:116178230"/>
<name>A0A1Y1LNW4_PHOPY</name>
<protein>
    <recommendedName>
        <fullName evidence="3">VWFC domain-containing protein</fullName>
    </recommendedName>
</protein>
<dbReference type="RefSeq" id="XP_031353536.1">
    <property type="nucleotide sequence ID" value="XM_031497676.1"/>
</dbReference>
<organism evidence="2">
    <name type="scientific">Photinus pyralis</name>
    <name type="common">Common eastern firefly</name>
    <name type="synonym">Lampyris pyralis</name>
    <dbReference type="NCBI Taxonomy" id="7054"/>
    <lineage>
        <taxon>Eukaryota</taxon>
        <taxon>Metazoa</taxon>
        <taxon>Ecdysozoa</taxon>
        <taxon>Arthropoda</taxon>
        <taxon>Hexapoda</taxon>
        <taxon>Insecta</taxon>
        <taxon>Pterygota</taxon>
        <taxon>Neoptera</taxon>
        <taxon>Endopterygota</taxon>
        <taxon>Coleoptera</taxon>
        <taxon>Polyphaga</taxon>
        <taxon>Elateriformia</taxon>
        <taxon>Elateroidea</taxon>
        <taxon>Lampyridae</taxon>
        <taxon>Lampyrinae</taxon>
        <taxon>Photinus</taxon>
    </lineage>
</organism>
<evidence type="ECO:0008006" key="3">
    <source>
        <dbReference type="Google" id="ProtNLM"/>
    </source>
</evidence>
<feature type="region of interest" description="Disordered" evidence="1">
    <location>
        <begin position="207"/>
        <end position="226"/>
    </location>
</feature>
<accession>A0A1Y1LNW4</accession>
<proteinExistence type="predicted"/>
<sequence length="226" mass="24523">MMLPGQWCNRKAPLNVVNIDEIPETEEVVEDDDFTTHTLDRLSSAATCLVAGVEYTHGQQIYRDDPCEFCLCLDGEMFCWWQDCPPTLEGPCRDRLPFSPCANGPRTSASPRVYKVPLTTQKASSSKVPNSVTTETIHPESTNPTSGVTDTIPTTSSVNRTPKVCIVMGKEYAIGASLPHDTGNCVECICGAGAQVTCSPHQCAPAGDDINDYRPPGPRPLLTDTF</sequence>
<reference evidence="2" key="1">
    <citation type="journal article" date="2016" name="Sci. Rep.">
        <title>Molecular characterization of firefly nuptial gifts: a multi-omics approach sheds light on postcopulatory sexual selection.</title>
        <authorList>
            <person name="Al-Wathiqui N."/>
            <person name="Fallon T.R."/>
            <person name="South A."/>
            <person name="Weng J.K."/>
            <person name="Lewis S.M."/>
        </authorList>
    </citation>
    <scope>NUCLEOTIDE SEQUENCE</scope>
</reference>
<evidence type="ECO:0000256" key="1">
    <source>
        <dbReference type="SAM" id="MobiDB-lite"/>
    </source>
</evidence>
<dbReference type="EMBL" id="GEZM01054478">
    <property type="protein sequence ID" value="JAV73625.1"/>
    <property type="molecule type" value="Transcribed_RNA"/>
</dbReference>